<dbReference type="Proteomes" id="UP000002316">
    <property type="component" value="Chromosome 7"/>
</dbReference>
<keyword evidence="1" id="KW-0472">Membrane</keyword>
<evidence type="ECO:0000313" key="3">
    <source>
        <dbReference type="Proteomes" id="UP000002316"/>
    </source>
</evidence>
<keyword evidence="1" id="KW-1133">Transmembrane helix</keyword>
<sequence>MRLIRDATTFSYCPLLTLYSPRISPEPSLDSNFTFPPRDRPQLSAAFLFYVLLFLFFSPPPPLSSLAVLMPSKSYTQIYIYIYIYICVCVSVFIYFFYFFLFMPQLMRNKLSLSLAITQPLRRKETCGVVYDAGGDGL</sequence>
<dbReference type="RefSeq" id="XP_011775185.1">
    <property type="nucleotide sequence ID" value="XM_011776883.1"/>
</dbReference>
<dbReference type="GeneID" id="23863088"/>
<dbReference type="AlphaFoldDB" id="C9ZU20"/>
<organism evidence="2 3">
    <name type="scientific">Trypanosoma brucei gambiense (strain MHOM/CI/86/DAL972)</name>
    <dbReference type="NCBI Taxonomy" id="679716"/>
    <lineage>
        <taxon>Eukaryota</taxon>
        <taxon>Discoba</taxon>
        <taxon>Euglenozoa</taxon>
        <taxon>Kinetoplastea</taxon>
        <taxon>Metakinetoplastina</taxon>
        <taxon>Trypanosomatida</taxon>
        <taxon>Trypanosomatidae</taxon>
        <taxon>Trypanosoma</taxon>
    </lineage>
</organism>
<gene>
    <name evidence="2" type="ORF">TbgDal_VII7810</name>
</gene>
<keyword evidence="1" id="KW-0812">Transmembrane</keyword>
<accession>C9ZU20</accession>
<protein>
    <submittedName>
        <fullName evidence="2">Uncharacterized protein</fullName>
    </submittedName>
</protein>
<evidence type="ECO:0000313" key="2">
    <source>
        <dbReference type="EMBL" id="CBH12906.1"/>
    </source>
</evidence>
<proteinExistence type="predicted"/>
<name>C9ZU20_TRYB9</name>
<dbReference type="KEGG" id="tbg:TbgDal_VII7810"/>
<reference evidence="3" key="1">
    <citation type="journal article" date="2010" name="PLoS Negl. Trop. Dis.">
        <title>The genome sequence of Trypanosoma brucei gambiense, causative agent of chronic human african trypanosomiasis.</title>
        <authorList>
            <person name="Jackson A.P."/>
            <person name="Sanders M."/>
            <person name="Berry A."/>
            <person name="McQuillan J."/>
            <person name="Aslett M.A."/>
            <person name="Quail M.A."/>
            <person name="Chukualim B."/>
            <person name="Capewell P."/>
            <person name="MacLeod A."/>
            <person name="Melville S.E."/>
            <person name="Gibson W."/>
            <person name="Barry J.D."/>
            <person name="Berriman M."/>
            <person name="Hertz-Fowler C."/>
        </authorList>
    </citation>
    <scope>NUCLEOTIDE SEQUENCE [LARGE SCALE GENOMIC DNA]</scope>
    <source>
        <strain evidence="3">MHOM/CI/86/DAL972</strain>
    </source>
</reference>
<evidence type="ECO:0000256" key="1">
    <source>
        <dbReference type="SAM" id="Phobius"/>
    </source>
</evidence>
<feature type="transmembrane region" description="Helical" evidence="1">
    <location>
        <begin position="78"/>
        <end position="101"/>
    </location>
</feature>
<feature type="transmembrane region" description="Helical" evidence="1">
    <location>
        <begin position="41"/>
        <end position="58"/>
    </location>
</feature>
<dbReference type="EMBL" id="FN554970">
    <property type="protein sequence ID" value="CBH12906.1"/>
    <property type="molecule type" value="Genomic_DNA"/>
</dbReference>